<gene>
    <name evidence="5" type="ORF">CHS0354_032474</name>
</gene>
<evidence type="ECO:0000256" key="3">
    <source>
        <dbReference type="SAM" id="MobiDB-lite"/>
    </source>
</evidence>
<dbReference type="GO" id="GO:0003723">
    <property type="term" value="F:RNA binding"/>
    <property type="evidence" value="ECO:0007669"/>
    <property type="project" value="UniProtKB-UniRule"/>
</dbReference>
<dbReference type="Proteomes" id="UP001195483">
    <property type="component" value="Unassembled WGS sequence"/>
</dbReference>
<dbReference type="EMBL" id="JAEAOA010001917">
    <property type="protein sequence ID" value="KAK3595960.1"/>
    <property type="molecule type" value="Genomic_DNA"/>
</dbReference>
<feature type="domain" description="RRM" evidence="4">
    <location>
        <begin position="13"/>
        <end position="95"/>
    </location>
</feature>
<accession>A0AAE0SQS7</accession>
<keyword evidence="1 2" id="KW-0694">RNA-binding</keyword>
<dbReference type="InterPro" id="IPR000504">
    <property type="entry name" value="RRM_dom"/>
</dbReference>
<organism evidence="5 6">
    <name type="scientific">Potamilus streckersoni</name>
    <dbReference type="NCBI Taxonomy" id="2493646"/>
    <lineage>
        <taxon>Eukaryota</taxon>
        <taxon>Metazoa</taxon>
        <taxon>Spiralia</taxon>
        <taxon>Lophotrochozoa</taxon>
        <taxon>Mollusca</taxon>
        <taxon>Bivalvia</taxon>
        <taxon>Autobranchia</taxon>
        <taxon>Heteroconchia</taxon>
        <taxon>Palaeoheterodonta</taxon>
        <taxon>Unionida</taxon>
        <taxon>Unionoidea</taxon>
        <taxon>Unionidae</taxon>
        <taxon>Ambleminae</taxon>
        <taxon>Lampsilini</taxon>
        <taxon>Potamilus</taxon>
    </lineage>
</organism>
<evidence type="ECO:0000313" key="5">
    <source>
        <dbReference type="EMBL" id="KAK3595960.1"/>
    </source>
</evidence>
<name>A0AAE0SQS7_9BIVA</name>
<dbReference type="PROSITE" id="PS50102">
    <property type="entry name" value="RRM"/>
    <property type="match status" value="1"/>
</dbReference>
<reference evidence="5" key="1">
    <citation type="journal article" date="2021" name="Genome Biol. Evol.">
        <title>A High-Quality Reference Genome for a Parasitic Bivalve with Doubly Uniparental Inheritance (Bivalvia: Unionida).</title>
        <authorList>
            <person name="Smith C.H."/>
        </authorList>
    </citation>
    <scope>NUCLEOTIDE SEQUENCE</scope>
    <source>
        <strain evidence="5">CHS0354</strain>
    </source>
</reference>
<dbReference type="Pfam" id="PF00076">
    <property type="entry name" value="RRM_1"/>
    <property type="match status" value="1"/>
</dbReference>
<sequence>MALIARRGIRGIYKLYVGNIPWTVSNNELRQYFEKFGPVKSAIVKFDSNTGLTKHFGFVHFFERDTYRAVQAEESHLLENVRLTVSTVTVGIQTPQYEQPNRDSFGRRHQAISDDD</sequence>
<reference evidence="5" key="2">
    <citation type="journal article" date="2021" name="Genome Biol. Evol.">
        <title>Developing a high-quality reference genome for a parasitic bivalve with doubly uniparental inheritance (Bivalvia: Unionida).</title>
        <authorList>
            <person name="Smith C.H."/>
        </authorList>
    </citation>
    <scope>NUCLEOTIDE SEQUENCE</scope>
    <source>
        <strain evidence="5">CHS0354</strain>
        <tissue evidence="5">Mantle</tissue>
    </source>
</reference>
<feature type="region of interest" description="Disordered" evidence="3">
    <location>
        <begin position="96"/>
        <end position="116"/>
    </location>
</feature>
<dbReference type="Gene3D" id="3.30.70.330">
    <property type="match status" value="1"/>
</dbReference>
<evidence type="ECO:0000259" key="4">
    <source>
        <dbReference type="PROSITE" id="PS50102"/>
    </source>
</evidence>
<dbReference type="PANTHER" id="PTHR11176:SF57">
    <property type="entry name" value="PROTEIN BOULE"/>
    <property type="match status" value="1"/>
</dbReference>
<reference evidence="5" key="3">
    <citation type="submission" date="2023-05" db="EMBL/GenBank/DDBJ databases">
        <authorList>
            <person name="Smith C.H."/>
        </authorList>
    </citation>
    <scope>NUCLEOTIDE SEQUENCE</scope>
    <source>
        <strain evidence="5">CHS0354</strain>
        <tissue evidence="5">Mantle</tissue>
    </source>
</reference>
<evidence type="ECO:0000256" key="1">
    <source>
        <dbReference type="ARBA" id="ARBA00022884"/>
    </source>
</evidence>
<dbReference type="PANTHER" id="PTHR11176">
    <property type="entry name" value="BOULE-RELATED"/>
    <property type="match status" value="1"/>
</dbReference>
<evidence type="ECO:0000313" key="6">
    <source>
        <dbReference type="Proteomes" id="UP001195483"/>
    </source>
</evidence>
<protein>
    <recommendedName>
        <fullName evidence="4">RRM domain-containing protein</fullName>
    </recommendedName>
</protein>
<dbReference type="SMART" id="SM00360">
    <property type="entry name" value="RRM"/>
    <property type="match status" value="1"/>
</dbReference>
<dbReference type="InterPro" id="IPR012677">
    <property type="entry name" value="Nucleotide-bd_a/b_plait_sf"/>
</dbReference>
<dbReference type="SUPFAM" id="SSF54928">
    <property type="entry name" value="RNA-binding domain, RBD"/>
    <property type="match status" value="1"/>
</dbReference>
<comment type="caution">
    <text evidence="5">The sequence shown here is derived from an EMBL/GenBank/DDBJ whole genome shotgun (WGS) entry which is preliminary data.</text>
</comment>
<dbReference type="InterPro" id="IPR035979">
    <property type="entry name" value="RBD_domain_sf"/>
</dbReference>
<dbReference type="AlphaFoldDB" id="A0AAE0SQS7"/>
<proteinExistence type="predicted"/>
<evidence type="ECO:0000256" key="2">
    <source>
        <dbReference type="PROSITE-ProRule" id="PRU00176"/>
    </source>
</evidence>
<keyword evidence="6" id="KW-1185">Reference proteome</keyword>